<accession>A0A0S3UI13</accession>
<organism evidence="1 2">
    <name type="scientific">Prevotella intermedia</name>
    <dbReference type="NCBI Taxonomy" id="28131"/>
    <lineage>
        <taxon>Bacteria</taxon>
        <taxon>Pseudomonadati</taxon>
        <taxon>Bacteroidota</taxon>
        <taxon>Bacteroidia</taxon>
        <taxon>Bacteroidales</taxon>
        <taxon>Prevotellaceae</taxon>
        <taxon>Prevotella</taxon>
    </lineage>
</organism>
<evidence type="ECO:0000313" key="1">
    <source>
        <dbReference type="EMBL" id="BAU17115.1"/>
    </source>
</evidence>
<evidence type="ECO:0000313" key="2">
    <source>
        <dbReference type="Proteomes" id="UP000217431"/>
    </source>
</evidence>
<gene>
    <name evidence="1" type="ORF">PIOMA14_I_0607</name>
</gene>
<name>A0A0S3UI13_PREIN</name>
<protein>
    <submittedName>
        <fullName evidence="1">Uncharacterized protein</fullName>
    </submittedName>
</protein>
<sequence>MKSPSIYDKRTLCFCNPPTLRFSR</sequence>
<dbReference type="EMBL" id="AP014597">
    <property type="protein sequence ID" value="BAU17115.1"/>
    <property type="molecule type" value="Genomic_DNA"/>
</dbReference>
<dbReference type="Proteomes" id="UP000217431">
    <property type="component" value="Chromosome I"/>
</dbReference>
<dbReference type="AlphaFoldDB" id="A0A0S3UI13"/>
<reference evidence="1 2" key="1">
    <citation type="journal article" date="2016" name="DNA Res.">
        <title>The complete genome sequencing of Prevotella intermedia strain OMA14 and a subsequent fine-scale, intra-species genomic comparison reveal an unusual amplification of conjugative and mobile transposons and identify a novel Prevotella-lineage-specific repeat.</title>
        <authorList>
            <person name="Naito M."/>
            <person name="Ogura Y."/>
            <person name="Itoh T."/>
            <person name="Shoji M."/>
            <person name="Okamoto M."/>
            <person name="Hayashi T."/>
            <person name="Nakayama K."/>
        </authorList>
    </citation>
    <scope>NUCLEOTIDE SEQUENCE [LARGE SCALE GENOMIC DNA]</scope>
    <source>
        <strain evidence="1 2">OMA14</strain>
    </source>
</reference>
<proteinExistence type="predicted"/>